<dbReference type="Proteomes" id="UP001315967">
    <property type="component" value="Chromosome"/>
</dbReference>
<dbReference type="RefSeq" id="WP_313793054.1">
    <property type="nucleotide sequence ID" value="NZ_CP102453.1"/>
</dbReference>
<evidence type="ECO:0000313" key="5">
    <source>
        <dbReference type="Proteomes" id="UP001315967"/>
    </source>
</evidence>
<keyword evidence="4" id="KW-0540">Nuclease</keyword>
<dbReference type="Pfam" id="PF22515">
    <property type="entry name" value="DUF6996"/>
    <property type="match status" value="1"/>
</dbReference>
<reference evidence="4 5" key="1">
    <citation type="submission" date="2022-08" db="EMBL/GenBank/DDBJ databases">
        <title>Aerococcaceae sp. nov isolated from spoiled eye mask.</title>
        <authorList>
            <person name="Zhou G."/>
            <person name="Xie X.-B."/>
            <person name="Shi Q.-S."/>
            <person name="Wang Y.-S."/>
            <person name="Wen X."/>
            <person name="Peng H."/>
            <person name="Yang X.-J."/>
            <person name="Tao H.-B."/>
            <person name="Huang X.-M."/>
        </authorList>
    </citation>
    <scope>NUCLEOTIDE SEQUENCE [LARGE SCALE GENOMIC DNA]</scope>
    <source>
        <strain evidence="5">DM20194951</strain>
    </source>
</reference>
<dbReference type="InterPro" id="IPR054266">
    <property type="entry name" value="DUF6997"/>
</dbReference>
<dbReference type="InterPro" id="IPR055650">
    <property type="entry name" value="DUF7226"/>
</dbReference>
<evidence type="ECO:0000259" key="1">
    <source>
        <dbReference type="Pfam" id="PF22515"/>
    </source>
</evidence>
<dbReference type="Pfam" id="PF22518">
    <property type="entry name" value="DUF6997"/>
    <property type="match status" value="1"/>
</dbReference>
<dbReference type="InterPro" id="IPR054265">
    <property type="entry name" value="DUF6996"/>
</dbReference>
<dbReference type="GO" id="GO:0004519">
    <property type="term" value="F:endonuclease activity"/>
    <property type="evidence" value="ECO:0007669"/>
    <property type="project" value="UniProtKB-KW"/>
</dbReference>
<dbReference type="Pfam" id="PF23871">
    <property type="entry name" value="DUF7226"/>
    <property type="match status" value="1"/>
</dbReference>
<keyword evidence="5" id="KW-1185">Reference proteome</keyword>
<feature type="domain" description="DUF6996" evidence="1">
    <location>
        <begin position="9"/>
        <end position="77"/>
    </location>
</feature>
<gene>
    <name evidence="4" type="ORF">NRE15_11685</name>
</gene>
<organism evidence="4 5">
    <name type="scientific">Fundicoccus culcitae</name>
    <dbReference type="NCBI Taxonomy" id="2969821"/>
    <lineage>
        <taxon>Bacteria</taxon>
        <taxon>Bacillati</taxon>
        <taxon>Bacillota</taxon>
        <taxon>Bacilli</taxon>
        <taxon>Lactobacillales</taxon>
        <taxon>Aerococcaceae</taxon>
        <taxon>Fundicoccus</taxon>
    </lineage>
</organism>
<dbReference type="EMBL" id="CP102453">
    <property type="protein sequence ID" value="UUX33552.1"/>
    <property type="molecule type" value="Genomic_DNA"/>
</dbReference>
<keyword evidence="4" id="KW-0255">Endonuclease</keyword>
<feature type="domain" description="DUF7226" evidence="3">
    <location>
        <begin position="294"/>
        <end position="433"/>
    </location>
</feature>
<evidence type="ECO:0000259" key="2">
    <source>
        <dbReference type="Pfam" id="PF22518"/>
    </source>
</evidence>
<feature type="domain" description="DUF6997" evidence="2">
    <location>
        <begin position="78"/>
        <end position="253"/>
    </location>
</feature>
<accession>A0ABY5P4C6</accession>
<keyword evidence="4" id="KW-0378">Hydrolase</keyword>
<proteinExistence type="predicted"/>
<sequence length="435" mass="51036">MSNIKLTTNQAWQKLLTEYNIVQEVEENRTFEILSSEIKEYREPRLMAKWDSSTFLPKSLKDKDLTILPTSRYKYTVGDFELYQSIPPVKQSVVDMKRVVLPELETVDVNDINSEAKAINVLKISNVLNDFLGEEKLLETFNGKMSVGNFDFNVLNKRNELITLNVDRSQCEIDGGFESDQSVIIMEAKNIPMDDFIIRQLYYPYRLWLNKVNKPIRLVYSIYTNQIFRLYEYQFNDYNNYSSIELIQNKNYSLQDTTITYDDLYGVYQNTKVVTDDAIDSSEVPFIQANSFERVISLMENLYDNPMTVTGVSILYSFDKRQSDYYFNALRYLGLAERVLDGSDRRSYMQLTKKGIYAHNLNYKERQLYLLSVILEHKIFNELFIESFNQKSIPTTDGIAQLILKYKVVENLVTAKRRASSVKRWLEWIFSLVSE</sequence>
<evidence type="ECO:0000259" key="3">
    <source>
        <dbReference type="Pfam" id="PF23871"/>
    </source>
</evidence>
<name>A0ABY5P4C6_9LACT</name>
<protein>
    <submittedName>
        <fullName evidence="4">Type II restriction endonuclease</fullName>
    </submittedName>
</protein>
<evidence type="ECO:0000313" key="4">
    <source>
        <dbReference type="EMBL" id="UUX33552.1"/>
    </source>
</evidence>